<evidence type="ECO:0000313" key="2">
    <source>
        <dbReference type="Proteomes" id="UP000319980"/>
    </source>
</evidence>
<dbReference type="InterPro" id="IPR036748">
    <property type="entry name" value="MTH938-like_sf"/>
</dbReference>
<protein>
    <recommendedName>
        <fullName evidence="3">Xcc1710-like domain-containing protein</fullName>
    </recommendedName>
</protein>
<dbReference type="PANTHER" id="PTHR21192">
    <property type="entry name" value="NUCLEAR PROTEIN E3-3"/>
    <property type="match status" value="1"/>
</dbReference>
<accession>A0A5C5UB61</accession>
<dbReference type="OrthoDB" id="9800373at2"/>
<dbReference type="Gene3D" id="3.40.1230.10">
    <property type="entry name" value="MTH938-like"/>
    <property type="match status" value="1"/>
</dbReference>
<dbReference type="CDD" id="cd05560">
    <property type="entry name" value="Xcc1710_like"/>
    <property type="match status" value="1"/>
</dbReference>
<dbReference type="AlphaFoldDB" id="A0A5C5UB61"/>
<sequence>MQLVHEQPDFEFFLRGADGRSALVNDRRLTASFLVAPDRLVEDWPVLDAATLRPDDLAPLLALQPELILLGTGERQVFPPPETQAMCLSRGIGLESMANAAAARTYDVLASEGRRVVAGFVLGKP</sequence>
<reference evidence="1 2" key="1">
    <citation type="journal article" date="2008" name="Int. J. Syst. Evol. Microbiol.">
        <title>Luteimonas marina sp. nov., isolated from seawater.</title>
        <authorList>
            <person name="Baik K.S."/>
            <person name="Park S.C."/>
            <person name="Kim M.S."/>
            <person name="Kim E.M."/>
            <person name="Park C."/>
            <person name="Chun J."/>
            <person name="Seong C.N."/>
        </authorList>
    </citation>
    <scope>NUCLEOTIDE SEQUENCE [LARGE SCALE GENOMIC DNA]</scope>
    <source>
        <strain evidence="1 2">FR1330</strain>
    </source>
</reference>
<evidence type="ECO:0008006" key="3">
    <source>
        <dbReference type="Google" id="ProtNLM"/>
    </source>
</evidence>
<organism evidence="1 2">
    <name type="scientific">Luteimonas marina</name>
    <dbReference type="NCBI Taxonomy" id="488485"/>
    <lineage>
        <taxon>Bacteria</taxon>
        <taxon>Pseudomonadati</taxon>
        <taxon>Pseudomonadota</taxon>
        <taxon>Gammaproteobacteria</taxon>
        <taxon>Lysobacterales</taxon>
        <taxon>Lysobacteraceae</taxon>
        <taxon>Luteimonas</taxon>
    </lineage>
</organism>
<dbReference type="Proteomes" id="UP000319980">
    <property type="component" value="Unassembled WGS sequence"/>
</dbReference>
<proteinExistence type="predicted"/>
<keyword evidence="2" id="KW-1185">Reference proteome</keyword>
<dbReference type="PANTHER" id="PTHR21192:SF2">
    <property type="entry name" value="NADH DEHYDROGENASE [UBIQUINONE] 1 ALPHA SUBCOMPLEX ASSEMBLY FACTOR 3"/>
    <property type="match status" value="1"/>
</dbReference>
<comment type="caution">
    <text evidence="1">The sequence shown here is derived from an EMBL/GenBank/DDBJ whole genome shotgun (WGS) entry which is preliminary data.</text>
</comment>
<name>A0A5C5UB61_9GAMM</name>
<gene>
    <name evidence="1" type="ORF">FQY83_00405</name>
</gene>
<evidence type="ECO:0000313" key="1">
    <source>
        <dbReference type="EMBL" id="TWT23153.1"/>
    </source>
</evidence>
<dbReference type="Pfam" id="PF04430">
    <property type="entry name" value="DUF498"/>
    <property type="match status" value="1"/>
</dbReference>
<dbReference type="SUPFAM" id="SSF64076">
    <property type="entry name" value="MTH938-like"/>
    <property type="match status" value="1"/>
</dbReference>
<dbReference type="RefSeq" id="WP_146384068.1">
    <property type="nucleotide sequence ID" value="NZ_VOHK01000001.1"/>
</dbReference>
<dbReference type="EMBL" id="VOHK01000001">
    <property type="protein sequence ID" value="TWT23153.1"/>
    <property type="molecule type" value="Genomic_DNA"/>
</dbReference>
<dbReference type="InterPro" id="IPR007523">
    <property type="entry name" value="NDUFAF3/AAMDC"/>
</dbReference>